<feature type="compositionally biased region" description="Polar residues" evidence="1">
    <location>
        <begin position="122"/>
        <end position="145"/>
    </location>
</feature>
<dbReference type="Proteomes" id="UP000315295">
    <property type="component" value="Unassembled WGS sequence"/>
</dbReference>
<feature type="region of interest" description="Disordered" evidence="1">
    <location>
        <begin position="119"/>
        <end position="146"/>
    </location>
</feature>
<evidence type="ECO:0000313" key="2">
    <source>
        <dbReference type="EMBL" id="TQD85549.1"/>
    </source>
</evidence>
<proteinExistence type="predicted"/>
<evidence type="ECO:0000313" key="3">
    <source>
        <dbReference type="Proteomes" id="UP000315295"/>
    </source>
</evidence>
<protein>
    <submittedName>
        <fullName evidence="2">Uncharacterized protein</fullName>
    </submittedName>
</protein>
<reference evidence="2 3" key="1">
    <citation type="journal article" date="2019" name="G3 (Bethesda)">
        <title>Sequencing of a Wild Apple (Malus baccata) Genome Unravels the Differences Between Cultivated and Wild Apple Species Regarding Disease Resistance and Cold Tolerance.</title>
        <authorList>
            <person name="Chen X."/>
        </authorList>
    </citation>
    <scope>NUCLEOTIDE SEQUENCE [LARGE SCALE GENOMIC DNA]</scope>
    <source>
        <strain evidence="3">cv. Shandingzi</strain>
        <tissue evidence="2">Leaves</tissue>
    </source>
</reference>
<comment type="caution">
    <text evidence="2">The sequence shown here is derived from an EMBL/GenBank/DDBJ whole genome shotgun (WGS) entry which is preliminary data.</text>
</comment>
<feature type="region of interest" description="Disordered" evidence="1">
    <location>
        <begin position="1"/>
        <end position="20"/>
    </location>
</feature>
<organism evidence="2 3">
    <name type="scientific">Malus baccata</name>
    <name type="common">Siberian crab apple</name>
    <name type="synonym">Pyrus baccata</name>
    <dbReference type="NCBI Taxonomy" id="106549"/>
    <lineage>
        <taxon>Eukaryota</taxon>
        <taxon>Viridiplantae</taxon>
        <taxon>Streptophyta</taxon>
        <taxon>Embryophyta</taxon>
        <taxon>Tracheophyta</taxon>
        <taxon>Spermatophyta</taxon>
        <taxon>Magnoliopsida</taxon>
        <taxon>eudicotyledons</taxon>
        <taxon>Gunneridae</taxon>
        <taxon>Pentapetalae</taxon>
        <taxon>rosids</taxon>
        <taxon>fabids</taxon>
        <taxon>Rosales</taxon>
        <taxon>Rosaceae</taxon>
        <taxon>Amygdaloideae</taxon>
        <taxon>Maleae</taxon>
        <taxon>Malus</taxon>
    </lineage>
</organism>
<sequence length="250" mass="27380">MKKRIKAKTSKASKSSKRRLGHQLLKSGKGQFPSLLLLLILHWPTYQFDPRTGKMLHFVEDNIIPSTKDQPTTFNFIWDAHSPWILVVSEVPSPRASQTTHRASLPASSEAVVKAKVPIPQPQDSSQATITHPPSKALSSTQRGFRQTPHPLVRKAALPRPPLASGVMGIPIPRPKKKIKAATSTLTFGPHPSIISKATPSTVATGSVRVLPPTLTFISVMASPPELVKKFMQIKTKLQSPPYPSEPQLL</sequence>
<dbReference type="AlphaFoldDB" id="A0A540LGR9"/>
<name>A0A540LGR9_MALBA</name>
<accession>A0A540LGR9</accession>
<gene>
    <name evidence="2" type="ORF">C1H46_028915</name>
</gene>
<dbReference type="EMBL" id="VIEB01000593">
    <property type="protein sequence ID" value="TQD85549.1"/>
    <property type="molecule type" value="Genomic_DNA"/>
</dbReference>
<evidence type="ECO:0000256" key="1">
    <source>
        <dbReference type="SAM" id="MobiDB-lite"/>
    </source>
</evidence>
<keyword evidence="3" id="KW-1185">Reference proteome</keyword>